<feature type="region of interest" description="Disordered" evidence="1">
    <location>
        <begin position="204"/>
        <end position="226"/>
    </location>
</feature>
<protein>
    <submittedName>
        <fullName evidence="2">Uncharacterized protein</fullName>
    </submittedName>
</protein>
<evidence type="ECO:0000313" key="3">
    <source>
        <dbReference type="Proteomes" id="UP000290288"/>
    </source>
</evidence>
<comment type="caution">
    <text evidence="2">The sequence shown here is derived from an EMBL/GenBank/DDBJ whole genome shotgun (WGS) entry which is preliminary data.</text>
</comment>
<dbReference type="Proteomes" id="UP000290288">
    <property type="component" value="Unassembled WGS sequence"/>
</dbReference>
<evidence type="ECO:0000256" key="1">
    <source>
        <dbReference type="SAM" id="MobiDB-lite"/>
    </source>
</evidence>
<dbReference type="PANTHER" id="PTHR33099">
    <property type="entry name" value="FE2OG DIOXYGENASE DOMAIN-CONTAINING PROTEIN"/>
    <property type="match status" value="1"/>
</dbReference>
<gene>
    <name evidence="2" type="ORF">EST38_g8882</name>
</gene>
<dbReference type="AlphaFoldDB" id="A0A4Q2DBC5"/>
<organism evidence="2 3">
    <name type="scientific">Candolleomyces aberdarensis</name>
    <dbReference type="NCBI Taxonomy" id="2316362"/>
    <lineage>
        <taxon>Eukaryota</taxon>
        <taxon>Fungi</taxon>
        <taxon>Dikarya</taxon>
        <taxon>Basidiomycota</taxon>
        <taxon>Agaricomycotina</taxon>
        <taxon>Agaricomycetes</taxon>
        <taxon>Agaricomycetidae</taxon>
        <taxon>Agaricales</taxon>
        <taxon>Agaricineae</taxon>
        <taxon>Psathyrellaceae</taxon>
        <taxon>Candolleomyces</taxon>
    </lineage>
</organism>
<keyword evidence="3" id="KW-1185">Reference proteome</keyword>
<evidence type="ECO:0000313" key="2">
    <source>
        <dbReference type="EMBL" id="RXW16970.1"/>
    </source>
</evidence>
<reference evidence="2 3" key="1">
    <citation type="submission" date="2019-01" db="EMBL/GenBank/DDBJ databases">
        <title>Draft genome sequence of Psathyrella aberdarensis IHI B618.</title>
        <authorList>
            <person name="Buettner E."/>
            <person name="Kellner H."/>
        </authorList>
    </citation>
    <scope>NUCLEOTIDE SEQUENCE [LARGE SCALE GENOMIC DNA]</scope>
    <source>
        <strain evidence="2 3">IHI B618</strain>
    </source>
</reference>
<dbReference type="EMBL" id="SDEE01000383">
    <property type="protein sequence ID" value="RXW16970.1"/>
    <property type="molecule type" value="Genomic_DNA"/>
</dbReference>
<accession>A0A4Q2DBC5</accession>
<sequence>MKGSWLIVTERSRLPGSQFTLAKYHTCKEGGAFATVTFVLPSAFEGGEIHVSHAVGQAVIDLAKDSKLRTSVTAWYKNVTYEVKPVTSGYRLALSYDLVHTSADKPKPGLPDASVVGARLHRVLRKWKQGKYESHPRHPQFFAYVLSKKYSHAEFNRETRNLEGADALKVACLLRASQKLGFAVYHGHVVYAEYGVAEMVERNYKDEDDEEEPRDGRPTPSPPPRCDFKEWIEKYAITGLLRLTGRKHRTRAGFDLSDTMILTLARPFHEARPDELDYEGDLVSLLFHSFESFF</sequence>
<dbReference type="PANTHER" id="PTHR33099:SF13">
    <property type="entry name" value="F-BOX DOMAIN-CONTAINING PROTEIN-RELATED"/>
    <property type="match status" value="1"/>
</dbReference>
<proteinExistence type="predicted"/>
<dbReference type="OrthoDB" id="124582at2759"/>
<dbReference type="Gene3D" id="2.60.120.620">
    <property type="entry name" value="q2cbj1_9rhob like domain"/>
    <property type="match status" value="1"/>
</dbReference>
<name>A0A4Q2DBC5_9AGAR</name>